<dbReference type="AlphaFoldDB" id="A0A485LII0"/>
<keyword evidence="1" id="KW-0472">Membrane</keyword>
<name>A0A485LII0_9STRA</name>
<evidence type="ECO:0000256" key="2">
    <source>
        <dbReference type="SAM" id="SignalP"/>
    </source>
</evidence>
<evidence type="ECO:0000313" key="4">
    <source>
        <dbReference type="EMBL" id="VFT97997.1"/>
    </source>
</evidence>
<keyword evidence="5" id="KW-1185">Reference proteome</keyword>
<keyword evidence="1" id="KW-1133">Transmembrane helix</keyword>
<accession>A0A485LII0</accession>
<reference evidence="3" key="2">
    <citation type="submission" date="2019-06" db="EMBL/GenBank/DDBJ databases">
        <title>Genomics analysis of Aphanomyces spp. identifies a new class of oomycete effector associated with host adaptation.</title>
        <authorList>
            <person name="Gaulin E."/>
        </authorList>
    </citation>
    <scope>NUCLEOTIDE SEQUENCE</scope>
    <source>
        <strain evidence="3">CBS 578.67</strain>
    </source>
</reference>
<dbReference type="Proteomes" id="UP000332933">
    <property type="component" value="Unassembled WGS sequence"/>
</dbReference>
<protein>
    <submittedName>
        <fullName evidence="4">Aste57867_21325 protein</fullName>
    </submittedName>
</protein>
<reference evidence="4 5" key="1">
    <citation type="submission" date="2019-03" db="EMBL/GenBank/DDBJ databases">
        <authorList>
            <person name="Gaulin E."/>
            <person name="Dumas B."/>
        </authorList>
    </citation>
    <scope>NUCLEOTIDE SEQUENCE [LARGE SCALE GENOMIC DNA]</scope>
    <source>
        <strain evidence="4">CBS 568.67</strain>
    </source>
</reference>
<proteinExistence type="predicted"/>
<feature type="chain" id="PRO_5036116506" evidence="2">
    <location>
        <begin position="24"/>
        <end position="495"/>
    </location>
</feature>
<gene>
    <name evidence="4" type="primary">Aste57867_21325</name>
    <name evidence="3" type="ORF">As57867_021256</name>
    <name evidence="4" type="ORF">ASTE57867_21325</name>
</gene>
<sequence length="495" mass="55205">MMHTPAVIAALLLVSFLHGDVSAKSTGPYLSVRDHNKDKNASKWPTRTVYLTPDAQNTPLDAAVAHLRPPPPRVPPIFDIFVGISAFRDGWRCGQTLLTAFARADHPDRVRFGVVDQVHASDETCIDSYCKMAMEKWTNDTRCRHRDQIKIDQRAADESRGPTLARHFQQRLVGDEEFCLQVDAHSAFTRHWDSSLVVDWTAADNEMAILTTYIHNIANHINADGTNKLASQSTHLCQTKRGGSNNVRNVGADLLFHSKRPQMQALWGAGFSFGKCHAEKRVPVDSHTLWMFDGEEFQRSSHLWTYGYDLYSPTPHGMMVYHNYTAVPAKFYQLSAATSAARGIEQERANNRVKFMLHIPFQGQVDAEELDVYGYGPVRSIDQYLDFAGVTFAPNQVDTQSCHQLHWVPYANPEAVETLLPGWKMLPVATEPAAIVAHFLRQDVVQNDPVFVDGRKPSNQGSRGVAGVAGFVVVAGLVGGIFYATQDRARPSQHT</sequence>
<dbReference type="EMBL" id="VJMH01006968">
    <property type="protein sequence ID" value="KAF0686893.1"/>
    <property type="molecule type" value="Genomic_DNA"/>
</dbReference>
<keyword evidence="2" id="KW-0732">Signal</keyword>
<dbReference type="PANTHER" id="PTHR34496">
    <property type="entry name" value="GLCNAC TRANSFERASE-RELATED"/>
    <property type="match status" value="1"/>
</dbReference>
<dbReference type="InterPro" id="IPR021067">
    <property type="entry name" value="Glycosyltransferase"/>
</dbReference>
<evidence type="ECO:0000256" key="1">
    <source>
        <dbReference type="SAM" id="Phobius"/>
    </source>
</evidence>
<evidence type="ECO:0000313" key="5">
    <source>
        <dbReference type="Proteomes" id="UP000332933"/>
    </source>
</evidence>
<feature type="transmembrane region" description="Helical" evidence="1">
    <location>
        <begin position="464"/>
        <end position="484"/>
    </location>
</feature>
<evidence type="ECO:0000313" key="3">
    <source>
        <dbReference type="EMBL" id="KAF0686893.1"/>
    </source>
</evidence>
<dbReference type="OrthoDB" id="76265at2759"/>
<dbReference type="PANTHER" id="PTHR34496:SF6">
    <property type="entry name" value="GLYCOSYLTRANSFERASE 2-LIKE DOMAIN-CONTAINING PROTEIN"/>
    <property type="match status" value="1"/>
</dbReference>
<dbReference type="Pfam" id="PF11397">
    <property type="entry name" value="GlcNAc"/>
    <property type="match status" value="1"/>
</dbReference>
<organism evidence="4 5">
    <name type="scientific">Aphanomyces stellatus</name>
    <dbReference type="NCBI Taxonomy" id="120398"/>
    <lineage>
        <taxon>Eukaryota</taxon>
        <taxon>Sar</taxon>
        <taxon>Stramenopiles</taxon>
        <taxon>Oomycota</taxon>
        <taxon>Saprolegniomycetes</taxon>
        <taxon>Saprolegniales</taxon>
        <taxon>Verrucalvaceae</taxon>
        <taxon>Aphanomyces</taxon>
    </lineage>
</organism>
<keyword evidence="1" id="KW-0812">Transmembrane</keyword>
<feature type="signal peptide" evidence="2">
    <location>
        <begin position="1"/>
        <end position="23"/>
    </location>
</feature>
<dbReference type="EMBL" id="CAADRA010006994">
    <property type="protein sequence ID" value="VFT97997.1"/>
    <property type="molecule type" value="Genomic_DNA"/>
</dbReference>